<dbReference type="EMBL" id="JAHOGA010000073">
    <property type="protein sequence ID" value="MBV3490672.1"/>
    <property type="molecule type" value="Genomic_DNA"/>
</dbReference>
<feature type="transmembrane region" description="Helical" evidence="1">
    <location>
        <begin position="71"/>
        <end position="90"/>
    </location>
</feature>
<sequence>MDAYSFLEQLFFPNIKLYFVALFISQLFLLPLYLRRVRSVIDPLLLSLFFVGLANAIPVFLLLTKNVSTELFSFFACSQILFWTIFYISSAKSFPIKKKGRKVAYRRFDDLFFKVCLALYVLTTLYSYAINGIPLFNENRFAQNIDNSSGILGLLSRLSSSVSLMVLIYTIYLFKNKRYKKSLLPIGVILIFSFFSGAKGFILNIVSAIFFYFLYYENYVPKIKKIYIVVGTLTPLLTIIIGGLSDLGSAFYYFIYRLLAGGDIYWNAYPNDIINSLDYNRSGLLNMSYMLWGPFRHLFGLEVNEAQMMTTVGADLFEITTGFYPSGGAPNSPFTVTFWAYYGWYSLIGVAILALGSSSLCYHVQNSMPNTLPNTCFKAFLFRCGTSAFIDIYLFFNNLFGLFLFYCIYKSLKFLFVNLSK</sequence>
<gene>
    <name evidence="2" type="ORF">KSX14_19030</name>
</gene>
<keyword evidence="1" id="KW-1133">Transmembrane helix</keyword>
<feature type="transmembrane region" description="Helical" evidence="1">
    <location>
        <begin position="111"/>
        <end position="130"/>
    </location>
</feature>
<feature type="transmembrane region" description="Helical" evidence="1">
    <location>
        <begin position="186"/>
        <end position="214"/>
    </location>
</feature>
<dbReference type="AlphaFoldDB" id="A0A415SFM5"/>
<protein>
    <submittedName>
        <fullName evidence="2">Oligosaccharide repeat unit polymerase</fullName>
    </submittedName>
</protein>
<evidence type="ECO:0000256" key="1">
    <source>
        <dbReference type="SAM" id="Phobius"/>
    </source>
</evidence>
<reference evidence="2" key="1">
    <citation type="submission" date="2021-06" db="EMBL/GenBank/DDBJ databases">
        <title>Collection of gut derived symbiotic bacterial strains cultured from healthy donors.</title>
        <authorList>
            <person name="Lin H."/>
            <person name="Littmann E."/>
            <person name="Pamer E.G."/>
        </authorList>
    </citation>
    <scope>NUCLEOTIDE SEQUENCE</scope>
    <source>
        <strain evidence="2">MSK.19.85</strain>
    </source>
</reference>
<dbReference type="RefSeq" id="WP_110506355.1">
    <property type="nucleotide sequence ID" value="NZ_JACBPS010000061.1"/>
</dbReference>
<feature type="transmembrane region" description="Helical" evidence="1">
    <location>
        <begin position="15"/>
        <end position="34"/>
    </location>
</feature>
<comment type="caution">
    <text evidence="2">The sequence shown here is derived from an EMBL/GenBank/DDBJ whole genome shotgun (WGS) entry which is preliminary data.</text>
</comment>
<feature type="transmembrane region" description="Helical" evidence="1">
    <location>
        <begin position="342"/>
        <end position="364"/>
    </location>
</feature>
<evidence type="ECO:0000313" key="3">
    <source>
        <dbReference type="Proteomes" id="UP000758576"/>
    </source>
</evidence>
<organism evidence="2 3">
    <name type="scientific">Phocaeicola vulgatus</name>
    <name type="common">Bacteroides vulgatus</name>
    <dbReference type="NCBI Taxonomy" id="821"/>
    <lineage>
        <taxon>Bacteria</taxon>
        <taxon>Pseudomonadati</taxon>
        <taxon>Bacteroidota</taxon>
        <taxon>Bacteroidia</taxon>
        <taxon>Bacteroidales</taxon>
        <taxon>Bacteroidaceae</taxon>
        <taxon>Phocaeicola</taxon>
    </lineage>
</organism>
<evidence type="ECO:0000313" key="2">
    <source>
        <dbReference type="EMBL" id="MBV3490672.1"/>
    </source>
</evidence>
<accession>A0A415SFM5</accession>
<feature type="transmembrane region" description="Helical" evidence="1">
    <location>
        <begin position="226"/>
        <end position="244"/>
    </location>
</feature>
<name>A0A415SFM5_PHOVU</name>
<feature type="transmembrane region" description="Helical" evidence="1">
    <location>
        <begin position="150"/>
        <end position="174"/>
    </location>
</feature>
<keyword evidence="1" id="KW-0472">Membrane</keyword>
<dbReference type="Proteomes" id="UP000758576">
    <property type="component" value="Unassembled WGS sequence"/>
</dbReference>
<proteinExistence type="predicted"/>
<feature type="transmembrane region" description="Helical" evidence="1">
    <location>
        <begin position="46"/>
        <end position="65"/>
    </location>
</feature>
<keyword evidence="1" id="KW-0812">Transmembrane</keyword>